<dbReference type="Proteomes" id="UP000715781">
    <property type="component" value="Unassembled WGS sequence"/>
</dbReference>
<dbReference type="Gene3D" id="2.160.20.80">
    <property type="entry name" value="E3 ubiquitin-protein ligase SopA"/>
    <property type="match status" value="1"/>
</dbReference>
<gene>
    <name evidence="1" type="ORF">KME32_31210</name>
</gene>
<name>A0A951Q531_9NOST</name>
<reference evidence="1" key="1">
    <citation type="submission" date="2021-05" db="EMBL/GenBank/DDBJ databases">
        <authorList>
            <person name="Pietrasiak N."/>
            <person name="Ward R."/>
            <person name="Stajich J.E."/>
            <person name="Kurbessoian T."/>
        </authorList>
    </citation>
    <scope>NUCLEOTIDE SEQUENCE</scope>
    <source>
        <strain evidence="1">JT2-VF2</strain>
    </source>
</reference>
<proteinExistence type="predicted"/>
<dbReference type="EMBL" id="JAHHHN010000038">
    <property type="protein sequence ID" value="MBW4565477.1"/>
    <property type="molecule type" value="Genomic_DNA"/>
</dbReference>
<protein>
    <submittedName>
        <fullName evidence="1">Pentapeptide repeat-containing protein</fullName>
    </submittedName>
</protein>
<dbReference type="AlphaFoldDB" id="A0A951Q531"/>
<dbReference type="Pfam" id="PF00805">
    <property type="entry name" value="Pentapeptide"/>
    <property type="match status" value="1"/>
</dbReference>
<dbReference type="InterPro" id="IPR001646">
    <property type="entry name" value="5peptide_repeat"/>
</dbReference>
<evidence type="ECO:0000313" key="1">
    <source>
        <dbReference type="EMBL" id="MBW4565477.1"/>
    </source>
</evidence>
<dbReference type="SUPFAM" id="SSF141571">
    <property type="entry name" value="Pentapeptide repeat-like"/>
    <property type="match status" value="1"/>
</dbReference>
<comment type="caution">
    <text evidence="1">The sequence shown here is derived from an EMBL/GenBank/DDBJ whole genome shotgun (WGS) entry which is preliminary data.</text>
</comment>
<sequence length="82" mass="9402">MDGNKFLNLYAIAKRNFRRADLRVINSIEPNLNNSEPKSANLNWINLRGINITRANLKVAKMPGSNMQNDNLNSASYFRKFC</sequence>
<evidence type="ECO:0000313" key="2">
    <source>
        <dbReference type="Proteomes" id="UP000715781"/>
    </source>
</evidence>
<organism evidence="1 2">
    <name type="scientific">Mojavia pulchra JT2-VF2</name>
    <dbReference type="NCBI Taxonomy" id="287848"/>
    <lineage>
        <taxon>Bacteria</taxon>
        <taxon>Bacillati</taxon>
        <taxon>Cyanobacteriota</taxon>
        <taxon>Cyanophyceae</taxon>
        <taxon>Nostocales</taxon>
        <taxon>Nostocaceae</taxon>
    </lineage>
</organism>
<accession>A0A951Q531</accession>
<reference evidence="1" key="2">
    <citation type="journal article" date="2022" name="Microbiol. Resour. Announc.">
        <title>Metagenome Sequencing to Explore Phylogenomics of Terrestrial Cyanobacteria.</title>
        <authorList>
            <person name="Ward R.D."/>
            <person name="Stajich J.E."/>
            <person name="Johansen J.R."/>
            <person name="Huntemann M."/>
            <person name="Clum A."/>
            <person name="Foster B."/>
            <person name="Foster B."/>
            <person name="Roux S."/>
            <person name="Palaniappan K."/>
            <person name="Varghese N."/>
            <person name="Mukherjee S."/>
            <person name="Reddy T.B.K."/>
            <person name="Daum C."/>
            <person name="Copeland A."/>
            <person name="Chen I.A."/>
            <person name="Ivanova N.N."/>
            <person name="Kyrpides N.C."/>
            <person name="Shapiro N."/>
            <person name="Eloe-Fadrosh E.A."/>
            <person name="Pietrasiak N."/>
        </authorList>
    </citation>
    <scope>NUCLEOTIDE SEQUENCE</scope>
    <source>
        <strain evidence="1">JT2-VF2</strain>
    </source>
</reference>